<evidence type="ECO:0000313" key="4">
    <source>
        <dbReference type="Proteomes" id="UP000429607"/>
    </source>
</evidence>
<keyword evidence="5" id="KW-1185">Reference proteome</keyword>
<dbReference type="EMBL" id="QXFT01001204">
    <property type="protein sequence ID" value="KAE9325522.1"/>
    <property type="molecule type" value="Genomic_DNA"/>
</dbReference>
<protein>
    <recommendedName>
        <fullName evidence="6">RxLR effector protein</fullName>
    </recommendedName>
</protein>
<dbReference type="EMBL" id="QXFV01001190">
    <property type="protein sequence ID" value="KAE9012527.1"/>
    <property type="molecule type" value="Genomic_DNA"/>
</dbReference>
<reference evidence="3 5" key="1">
    <citation type="submission" date="2018-08" db="EMBL/GenBank/DDBJ databases">
        <title>Genomic investigation of the strawberry pathogen Phytophthora fragariae indicates pathogenicity is determined by transcriptional variation in three key races.</title>
        <authorList>
            <person name="Adams T.M."/>
            <person name="Armitage A.D."/>
            <person name="Sobczyk M.K."/>
            <person name="Bates H.J."/>
            <person name="Dunwell J.M."/>
            <person name="Nellist C.F."/>
            <person name="Harrison R.J."/>
        </authorList>
    </citation>
    <scope>NUCLEOTIDE SEQUENCE [LARGE SCALE GENOMIC DNA]</scope>
    <source>
        <strain evidence="2 4">SCRP249</strain>
        <strain evidence="3 5">SCRP333</strain>
    </source>
</reference>
<organism evidence="3 5">
    <name type="scientific">Phytophthora rubi</name>
    <dbReference type="NCBI Taxonomy" id="129364"/>
    <lineage>
        <taxon>Eukaryota</taxon>
        <taxon>Sar</taxon>
        <taxon>Stramenopiles</taxon>
        <taxon>Oomycota</taxon>
        <taxon>Peronosporomycetes</taxon>
        <taxon>Peronosporales</taxon>
        <taxon>Peronosporaceae</taxon>
        <taxon>Phytophthora</taxon>
    </lineage>
</organism>
<evidence type="ECO:0000313" key="3">
    <source>
        <dbReference type="EMBL" id="KAE9325522.1"/>
    </source>
</evidence>
<dbReference type="AlphaFoldDB" id="A0A6A4EGA1"/>
<gene>
    <name evidence="2" type="ORF">PR001_g15641</name>
    <name evidence="3" type="ORF">PR003_g16459</name>
</gene>
<sequence>MSGVVGRTAGLALGLLLTTRWQTTISADARIRSLAKTRPCCWSRGYTSPWLSHALDQPTASLADHQAEGRRACDLLLHLGSSAPKGRWIPVKS</sequence>
<accession>A0A6A4EGA1</accession>
<dbReference type="Proteomes" id="UP000434957">
    <property type="component" value="Unassembled WGS sequence"/>
</dbReference>
<feature type="signal peptide" evidence="1">
    <location>
        <begin position="1"/>
        <end position="26"/>
    </location>
</feature>
<evidence type="ECO:0008006" key="6">
    <source>
        <dbReference type="Google" id="ProtNLM"/>
    </source>
</evidence>
<dbReference type="Proteomes" id="UP000429607">
    <property type="component" value="Unassembled WGS sequence"/>
</dbReference>
<proteinExistence type="predicted"/>
<feature type="chain" id="PRO_5036167646" description="RxLR effector protein" evidence="1">
    <location>
        <begin position="27"/>
        <end position="93"/>
    </location>
</feature>
<comment type="caution">
    <text evidence="3">The sequence shown here is derived from an EMBL/GenBank/DDBJ whole genome shotgun (WGS) entry which is preliminary data.</text>
</comment>
<name>A0A6A4EGA1_9STRA</name>
<keyword evidence="1" id="KW-0732">Signal</keyword>
<evidence type="ECO:0000313" key="2">
    <source>
        <dbReference type="EMBL" id="KAE9012527.1"/>
    </source>
</evidence>
<evidence type="ECO:0000313" key="5">
    <source>
        <dbReference type="Proteomes" id="UP000434957"/>
    </source>
</evidence>
<evidence type="ECO:0000256" key="1">
    <source>
        <dbReference type="SAM" id="SignalP"/>
    </source>
</evidence>